<reference evidence="1" key="2">
    <citation type="journal article" date="2014" name="ISME J.">
        <title>Microbial stratification in low pH oxic and suboxic macroscopic growths along an acid mine drainage.</title>
        <authorList>
            <person name="Mendez-Garcia C."/>
            <person name="Mesa V."/>
            <person name="Sprenger R.R."/>
            <person name="Richter M."/>
            <person name="Diez M.S."/>
            <person name="Solano J."/>
            <person name="Bargiela R."/>
            <person name="Golyshina O.V."/>
            <person name="Manteca A."/>
            <person name="Ramos J.L."/>
            <person name="Gallego J.R."/>
            <person name="Llorente I."/>
            <person name="Martins Dos Santos V.A."/>
            <person name="Jensen O.N."/>
            <person name="Pelaez A.I."/>
            <person name="Sanchez J."/>
            <person name="Ferrer M."/>
        </authorList>
    </citation>
    <scope>NUCLEOTIDE SEQUENCE</scope>
</reference>
<proteinExistence type="predicted"/>
<name>T1AMG7_9ZZZZ</name>
<dbReference type="AlphaFoldDB" id="T1AMG7"/>
<sequence length="179" mass="19842">EGDVLKIISSQLETLSTVNEIDISSIKANSSVDDFRKVFVDRYRKLKSIVITAGKMRGVTDIANVKKMPSGFVRTVGMVSDVSITKNGHKKFRIEDLDDHIDVIITSKNALHRELILNDEVLGVIGSKPEMRNDSMKSEPVIFANEIVRPDVPSRIVDDTGKNLNILDPSVTYMLVAST</sequence>
<comment type="caution">
    <text evidence="1">The sequence shown here is derived from an EMBL/GenBank/DDBJ whole genome shotgun (WGS) entry which is preliminary data.</text>
</comment>
<organism evidence="1">
    <name type="scientific">mine drainage metagenome</name>
    <dbReference type="NCBI Taxonomy" id="410659"/>
    <lineage>
        <taxon>unclassified sequences</taxon>
        <taxon>metagenomes</taxon>
        <taxon>ecological metagenomes</taxon>
    </lineage>
</organism>
<protein>
    <submittedName>
        <fullName evidence="1">DNA polymerase II small subunit</fullName>
    </submittedName>
</protein>
<reference evidence="1" key="1">
    <citation type="submission" date="2013-08" db="EMBL/GenBank/DDBJ databases">
        <authorList>
            <person name="Mendez C."/>
            <person name="Richter M."/>
            <person name="Ferrer M."/>
            <person name="Sanchez J."/>
        </authorList>
    </citation>
    <scope>NUCLEOTIDE SEQUENCE</scope>
</reference>
<dbReference type="EMBL" id="AUZY01005694">
    <property type="protein sequence ID" value="EQD57653.1"/>
    <property type="molecule type" value="Genomic_DNA"/>
</dbReference>
<accession>T1AMG7</accession>
<evidence type="ECO:0000313" key="1">
    <source>
        <dbReference type="EMBL" id="EQD57653.1"/>
    </source>
</evidence>
<feature type="non-terminal residue" evidence="1">
    <location>
        <position position="179"/>
    </location>
</feature>
<gene>
    <name evidence="1" type="ORF">B1B_08688</name>
</gene>
<feature type="non-terminal residue" evidence="1">
    <location>
        <position position="1"/>
    </location>
</feature>